<dbReference type="EMBL" id="QUOU01000001">
    <property type="protein sequence ID" value="REL26819.1"/>
    <property type="molecule type" value="Genomic_DNA"/>
</dbReference>
<dbReference type="InterPro" id="IPR051532">
    <property type="entry name" value="Ester_Hydrolysis_Enzymes"/>
</dbReference>
<dbReference type="AlphaFoldDB" id="A0A3E0TQK0"/>
<keyword evidence="2" id="KW-0378">Hydrolase</keyword>
<dbReference type="InterPro" id="IPR036514">
    <property type="entry name" value="SGNH_hydro_sf"/>
</dbReference>
<evidence type="ECO:0000259" key="1">
    <source>
        <dbReference type="Pfam" id="PF13472"/>
    </source>
</evidence>
<evidence type="ECO:0000313" key="2">
    <source>
        <dbReference type="EMBL" id="REL26819.1"/>
    </source>
</evidence>
<evidence type="ECO:0000313" key="3">
    <source>
        <dbReference type="Proteomes" id="UP000256478"/>
    </source>
</evidence>
<accession>A0A3E0TQK0</accession>
<dbReference type="PANTHER" id="PTHR30383:SF5">
    <property type="entry name" value="SGNH HYDROLASE-TYPE ESTERASE DOMAIN-CONTAINING PROTEIN"/>
    <property type="match status" value="1"/>
</dbReference>
<name>A0A3E0TQK0_9GAMM</name>
<gene>
    <name evidence="2" type="ORF">DXX93_09685</name>
</gene>
<reference evidence="2 3" key="1">
    <citation type="submission" date="2018-08" db="EMBL/GenBank/DDBJ databases">
        <title>Thalassotalea euphylliae genome.</title>
        <authorList>
            <person name="Summers S."/>
            <person name="Rice S.A."/>
            <person name="Freckelton M.L."/>
            <person name="Nedved B.T."/>
            <person name="Hadfield M.G."/>
        </authorList>
    </citation>
    <scope>NUCLEOTIDE SEQUENCE [LARGE SCALE GENOMIC DNA]</scope>
    <source>
        <strain evidence="2 3">H1</strain>
    </source>
</reference>
<sequence>MINARLFQYTYTLLSAPVWVLQGIHTKRIATRLPEASGERCFVVEPPVVAGKKQVLNVAVIGDSVAAGVGIGALKDALAGHIASQLSERHQVDVKLSVLAKSGDKIEQLQAAMKRQQTEAYDYVIISIGVNDAKSFKSSGKWSMQLMELMSLIEHKFRPQQILLLAIPPLERFPLLKKPLADVLGFRSSRLNAVTSELQKRASQQFTVVNYQLIPKPSHFTADGFHPNETASMAIAKTIVDNYLAKPKAR</sequence>
<protein>
    <submittedName>
        <fullName evidence="2">SGNH/GDSL hydrolase family protein</fullName>
    </submittedName>
</protein>
<dbReference type="SUPFAM" id="SSF52266">
    <property type="entry name" value="SGNH hydrolase"/>
    <property type="match status" value="1"/>
</dbReference>
<dbReference type="OrthoDB" id="9804395at2"/>
<organism evidence="2 3">
    <name type="scientific">Thalassotalea euphylliae</name>
    <dbReference type="NCBI Taxonomy" id="1655234"/>
    <lineage>
        <taxon>Bacteria</taxon>
        <taxon>Pseudomonadati</taxon>
        <taxon>Pseudomonadota</taxon>
        <taxon>Gammaproteobacteria</taxon>
        <taxon>Alteromonadales</taxon>
        <taxon>Colwelliaceae</taxon>
        <taxon>Thalassotalea</taxon>
    </lineage>
</organism>
<dbReference type="CDD" id="cd01836">
    <property type="entry name" value="FeeA_FeeB_like"/>
    <property type="match status" value="1"/>
</dbReference>
<feature type="domain" description="SGNH hydrolase-type esterase" evidence="1">
    <location>
        <begin position="60"/>
        <end position="230"/>
    </location>
</feature>
<dbReference type="Gene3D" id="3.40.50.1110">
    <property type="entry name" value="SGNH hydrolase"/>
    <property type="match status" value="1"/>
</dbReference>
<dbReference type="PANTHER" id="PTHR30383">
    <property type="entry name" value="THIOESTERASE 1/PROTEASE 1/LYSOPHOSPHOLIPASE L1"/>
    <property type="match status" value="1"/>
</dbReference>
<dbReference type="InterPro" id="IPR013830">
    <property type="entry name" value="SGNH_hydro"/>
</dbReference>
<dbReference type="Proteomes" id="UP000256478">
    <property type="component" value="Unassembled WGS sequence"/>
</dbReference>
<comment type="caution">
    <text evidence="2">The sequence shown here is derived from an EMBL/GenBank/DDBJ whole genome shotgun (WGS) entry which is preliminary data.</text>
</comment>
<dbReference type="GO" id="GO:0004622">
    <property type="term" value="F:phosphatidylcholine lysophospholipase activity"/>
    <property type="evidence" value="ECO:0007669"/>
    <property type="project" value="TreeGrafter"/>
</dbReference>
<dbReference type="Pfam" id="PF13472">
    <property type="entry name" value="Lipase_GDSL_2"/>
    <property type="match status" value="1"/>
</dbReference>
<proteinExistence type="predicted"/>